<evidence type="ECO:0000313" key="5">
    <source>
        <dbReference type="Proteomes" id="UP000028123"/>
    </source>
</evidence>
<sequence length="195" mass="22387">MSKSKTRDRMIDTALAVFSEKGYEAASTRDIAERAGVNEITLFRHFKNKENLFREVLNAKFPASLLSDDVNCRLTGRFREDLTFLAQKYLEVHLENLDFIRIGIMEVPRNPSCADVVRTIPERLEEHLANYMLDLAARHVIRDANFKLLARMFYGQLFQHVMSICSFGDDSGTLRAESDEFIETLVAMYVQTLAP</sequence>
<dbReference type="PRINTS" id="PR00455">
    <property type="entry name" value="HTHTETR"/>
</dbReference>
<dbReference type="PROSITE" id="PS50977">
    <property type="entry name" value="HTH_TETR_2"/>
    <property type="match status" value="1"/>
</dbReference>
<evidence type="ECO:0000313" key="4">
    <source>
        <dbReference type="EMBL" id="KEQ23914.1"/>
    </source>
</evidence>
<dbReference type="OrthoDB" id="277085at2"/>
<dbReference type="PANTHER" id="PTHR30055:SF226">
    <property type="entry name" value="HTH-TYPE TRANSCRIPTIONAL REGULATOR PKSA"/>
    <property type="match status" value="1"/>
</dbReference>
<dbReference type="eggNOG" id="COG1309">
    <property type="taxonomic scope" value="Bacteria"/>
</dbReference>
<dbReference type="Proteomes" id="UP000028123">
    <property type="component" value="Unassembled WGS sequence"/>
</dbReference>
<protein>
    <recommendedName>
        <fullName evidence="3">HTH tetR-type domain-containing protein</fullName>
    </recommendedName>
</protein>
<name>A0A081NZP1_9BACL</name>
<keyword evidence="1 2" id="KW-0238">DNA-binding</keyword>
<dbReference type="InterPro" id="IPR001647">
    <property type="entry name" value="HTH_TetR"/>
</dbReference>
<feature type="domain" description="HTH tetR-type" evidence="3">
    <location>
        <begin position="4"/>
        <end position="64"/>
    </location>
</feature>
<keyword evidence="5" id="KW-1185">Reference proteome</keyword>
<gene>
    <name evidence="4" type="ORF">ET33_11545</name>
</gene>
<dbReference type="InterPro" id="IPR036271">
    <property type="entry name" value="Tet_transcr_reg_TetR-rel_C_sf"/>
</dbReference>
<evidence type="ECO:0000256" key="1">
    <source>
        <dbReference type="ARBA" id="ARBA00023125"/>
    </source>
</evidence>
<dbReference type="GO" id="GO:0003700">
    <property type="term" value="F:DNA-binding transcription factor activity"/>
    <property type="evidence" value="ECO:0007669"/>
    <property type="project" value="TreeGrafter"/>
</dbReference>
<feature type="DNA-binding region" description="H-T-H motif" evidence="2">
    <location>
        <begin position="27"/>
        <end position="46"/>
    </location>
</feature>
<dbReference type="RefSeq" id="WP_036686866.1">
    <property type="nucleotide sequence ID" value="NZ_JNVM01000018.1"/>
</dbReference>
<evidence type="ECO:0000256" key="2">
    <source>
        <dbReference type="PROSITE-ProRule" id="PRU00335"/>
    </source>
</evidence>
<proteinExistence type="predicted"/>
<dbReference type="AlphaFoldDB" id="A0A081NZP1"/>
<dbReference type="SUPFAM" id="SSF48498">
    <property type="entry name" value="Tetracyclin repressor-like, C-terminal domain"/>
    <property type="match status" value="1"/>
</dbReference>
<dbReference type="InterPro" id="IPR009057">
    <property type="entry name" value="Homeodomain-like_sf"/>
</dbReference>
<accession>A0A081NZP1</accession>
<dbReference type="PANTHER" id="PTHR30055">
    <property type="entry name" value="HTH-TYPE TRANSCRIPTIONAL REGULATOR RUTR"/>
    <property type="match status" value="1"/>
</dbReference>
<comment type="caution">
    <text evidence="4">The sequence shown here is derived from an EMBL/GenBank/DDBJ whole genome shotgun (WGS) entry which is preliminary data.</text>
</comment>
<organism evidence="4 5">
    <name type="scientific">Paenibacillus tyrfis</name>
    <dbReference type="NCBI Taxonomy" id="1501230"/>
    <lineage>
        <taxon>Bacteria</taxon>
        <taxon>Bacillati</taxon>
        <taxon>Bacillota</taxon>
        <taxon>Bacilli</taxon>
        <taxon>Bacillales</taxon>
        <taxon>Paenibacillaceae</taxon>
        <taxon>Paenibacillus</taxon>
    </lineage>
</organism>
<reference evidence="4 5" key="1">
    <citation type="submission" date="2014-06" db="EMBL/GenBank/DDBJ databases">
        <title>Draft genome sequence of Paenibacillus sp. MSt1.</title>
        <authorList>
            <person name="Aw Y.K."/>
            <person name="Ong K.S."/>
            <person name="Gan H.M."/>
            <person name="Lee S.M."/>
        </authorList>
    </citation>
    <scope>NUCLEOTIDE SEQUENCE [LARGE SCALE GENOMIC DNA]</scope>
    <source>
        <strain evidence="4 5">MSt1</strain>
    </source>
</reference>
<dbReference type="InterPro" id="IPR050109">
    <property type="entry name" value="HTH-type_TetR-like_transc_reg"/>
</dbReference>
<dbReference type="EMBL" id="JNVM01000018">
    <property type="protein sequence ID" value="KEQ23914.1"/>
    <property type="molecule type" value="Genomic_DNA"/>
</dbReference>
<dbReference type="SUPFAM" id="SSF46689">
    <property type="entry name" value="Homeodomain-like"/>
    <property type="match status" value="1"/>
</dbReference>
<dbReference type="Gene3D" id="1.10.357.10">
    <property type="entry name" value="Tetracycline Repressor, domain 2"/>
    <property type="match status" value="1"/>
</dbReference>
<evidence type="ECO:0000259" key="3">
    <source>
        <dbReference type="PROSITE" id="PS50977"/>
    </source>
</evidence>
<dbReference type="GO" id="GO:0000976">
    <property type="term" value="F:transcription cis-regulatory region binding"/>
    <property type="evidence" value="ECO:0007669"/>
    <property type="project" value="TreeGrafter"/>
</dbReference>
<dbReference type="Pfam" id="PF00440">
    <property type="entry name" value="TetR_N"/>
    <property type="match status" value="1"/>
</dbReference>